<evidence type="ECO:0000313" key="6">
    <source>
        <dbReference type="Proteomes" id="UP000728185"/>
    </source>
</evidence>
<proteinExistence type="predicted"/>
<dbReference type="Gene3D" id="3.30.450.200">
    <property type="match status" value="1"/>
</dbReference>
<dbReference type="SMART" id="SM00801">
    <property type="entry name" value="dDENN"/>
    <property type="match status" value="1"/>
</dbReference>
<feature type="domain" description="UDENN" evidence="4">
    <location>
        <begin position="1"/>
        <end position="378"/>
    </location>
</feature>
<feature type="region of interest" description="Disordered" evidence="3">
    <location>
        <begin position="565"/>
        <end position="591"/>
    </location>
</feature>
<dbReference type="Gene3D" id="3.40.50.11500">
    <property type="match status" value="1"/>
</dbReference>
<comment type="caution">
    <text evidence="5">The sequence shown here is derived from an EMBL/GenBank/DDBJ whole genome shotgun (WGS) entry which is preliminary data.</text>
</comment>
<dbReference type="GO" id="GO:0005085">
    <property type="term" value="F:guanyl-nucleotide exchange factor activity"/>
    <property type="evidence" value="ECO:0007669"/>
    <property type="project" value="InterPro"/>
</dbReference>
<organism evidence="5 6">
    <name type="scientific">Fasciolopsis buskii</name>
    <dbReference type="NCBI Taxonomy" id="27845"/>
    <lineage>
        <taxon>Eukaryota</taxon>
        <taxon>Metazoa</taxon>
        <taxon>Spiralia</taxon>
        <taxon>Lophotrochozoa</taxon>
        <taxon>Platyhelminthes</taxon>
        <taxon>Trematoda</taxon>
        <taxon>Digenea</taxon>
        <taxon>Plagiorchiida</taxon>
        <taxon>Echinostomata</taxon>
        <taxon>Echinostomatoidea</taxon>
        <taxon>Fasciolidae</taxon>
        <taxon>Fasciolopsis</taxon>
    </lineage>
</organism>
<dbReference type="PANTHER" id="PTHR13196:SF14">
    <property type="entry name" value="UDENN DOMAIN-CONTAINING PROTEIN"/>
    <property type="match status" value="1"/>
</dbReference>
<gene>
    <name evidence="5" type="ORF">FBUS_05760</name>
</gene>
<evidence type="ECO:0000313" key="5">
    <source>
        <dbReference type="EMBL" id="KAA0186883.1"/>
    </source>
</evidence>
<dbReference type="Proteomes" id="UP000728185">
    <property type="component" value="Unassembled WGS sequence"/>
</dbReference>
<dbReference type="InterPro" id="IPR040032">
    <property type="entry name" value="DENND1A/B/C"/>
</dbReference>
<dbReference type="EMBL" id="LUCM01009513">
    <property type="protein sequence ID" value="KAA0186883.1"/>
    <property type="molecule type" value="Genomic_DNA"/>
</dbReference>
<evidence type="ECO:0000256" key="3">
    <source>
        <dbReference type="SAM" id="MobiDB-lite"/>
    </source>
</evidence>
<evidence type="ECO:0000259" key="4">
    <source>
        <dbReference type="PROSITE" id="PS50211"/>
    </source>
</evidence>
<dbReference type="Gene3D" id="6.10.140.1000">
    <property type="match status" value="1"/>
</dbReference>
<sequence length="671" mass="75381">MEYICPSDYSTDVWSEKLKEFLIPCGHKSSLSEEYVLIFTDHEGFLEFVVCLLLPMTGYLVCVRSFNPWFEFFHGLLTIVNQEQLYSIHRRSQLDSYVRKLHVHEGIVTVGPMSYQFAIPDRKTHPFYHRYILEYYNTLSIHNWIVILESLLLEKSIIFYSSRFQRITSCILASLSLLYPLNWVHLIYPLLPADCIDYASCPSPFIAGIHSCLLEKVKHLINADVRLVDLDNDTVYVNGSFGSQLPDAIRQWLARGCNASHQAILKQRRSSRGRTTAAAALLVEPYLELMTILLGGYREAIQHTESSSSFFSGSGPCAREPNSPLFDQPRPGRWHFDRDVFVISRGRECQAYLRELLQSQMVIQFFESRLALLNSDLGLIPADDFEDAISRVSGPPRSNVAELLNRGRAGFSRFARKLKKIKKGRMDQKGNRSQGQFVEISAPLPAHQVIEPSRFNNAVLTTGSMHADSSSSSSSNDAVPYNALAELNLREHSAPVDGLAMHLRQQTEKSGKAEHGPSNPSPFDDIQFNPFDRPQRSLVTSIFNSVPGVPVDWLQSSYQKTVVPSFSSTQPSRLPPPPPTRTVSSLGSNGSPAATEIANSNPLFGTQKGEATKRNCQRNDLLHAFDPYCPDIPTTEEKPAETNITALLQELDPLRCDKAANWSNDPTDLLK</sequence>
<dbReference type="InterPro" id="IPR043153">
    <property type="entry name" value="DENN_C"/>
</dbReference>
<feature type="compositionally biased region" description="Basic and acidic residues" evidence="3">
    <location>
        <begin position="505"/>
        <end position="515"/>
    </location>
</feature>
<dbReference type="InterPro" id="IPR001194">
    <property type="entry name" value="cDENN_dom"/>
</dbReference>
<dbReference type="GO" id="GO:1901981">
    <property type="term" value="F:phosphatidylinositol phosphate binding"/>
    <property type="evidence" value="ECO:0007669"/>
    <property type="project" value="TreeGrafter"/>
</dbReference>
<dbReference type="GO" id="GO:0030136">
    <property type="term" value="C:clathrin-coated vesicle"/>
    <property type="evidence" value="ECO:0007669"/>
    <property type="project" value="UniProtKB-SubCell"/>
</dbReference>
<protein>
    <recommendedName>
        <fullName evidence="4">UDENN domain-containing protein</fullName>
    </recommendedName>
</protein>
<dbReference type="SMART" id="SM00799">
    <property type="entry name" value="DENN"/>
    <property type="match status" value="1"/>
</dbReference>
<accession>A0A8E0VGK4</accession>
<keyword evidence="6" id="KW-1185">Reference proteome</keyword>
<dbReference type="InterPro" id="IPR037516">
    <property type="entry name" value="Tripartite_DENN"/>
</dbReference>
<dbReference type="AlphaFoldDB" id="A0A8E0VGK4"/>
<dbReference type="GO" id="GO:0005829">
    <property type="term" value="C:cytosol"/>
    <property type="evidence" value="ECO:0007669"/>
    <property type="project" value="TreeGrafter"/>
</dbReference>
<dbReference type="PANTHER" id="PTHR13196">
    <property type="entry name" value="DENN DOMAIN-CONTAINING"/>
    <property type="match status" value="1"/>
</dbReference>
<feature type="region of interest" description="Disordered" evidence="3">
    <location>
        <begin position="504"/>
        <end position="526"/>
    </location>
</feature>
<dbReference type="OrthoDB" id="6263113at2759"/>
<evidence type="ECO:0000256" key="1">
    <source>
        <dbReference type="ARBA" id="ARBA00004132"/>
    </source>
</evidence>
<dbReference type="GO" id="GO:0032456">
    <property type="term" value="P:endocytic recycling"/>
    <property type="evidence" value="ECO:0007669"/>
    <property type="project" value="TreeGrafter"/>
</dbReference>
<dbReference type="InterPro" id="IPR005112">
    <property type="entry name" value="dDENN_dom"/>
</dbReference>
<dbReference type="PROSITE" id="PS50211">
    <property type="entry name" value="DENN"/>
    <property type="match status" value="1"/>
</dbReference>
<dbReference type="Pfam" id="PF02141">
    <property type="entry name" value="DENN"/>
    <property type="match status" value="1"/>
</dbReference>
<name>A0A8E0VGK4_9TREM</name>
<reference evidence="5" key="1">
    <citation type="submission" date="2019-05" db="EMBL/GenBank/DDBJ databases">
        <title>Annotation for the trematode Fasciolopsis buski.</title>
        <authorList>
            <person name="Choi Y.-J."/>
        </authorList>
    </citation>
    <scope>NUCLEOTIDE SEQUENCE</scope>
    <source>
        <strain evidence="5">HT</strain>
        <tissue evidence="5">Whole worm</tissue>
    </source>
</reference>
<comment type="subcellular location">
    <subcellularLocation>
        <location evidence="1">Cytoplasmic vesicle</location>
        <location evidence="1">Clathrin-coated vesicle</location>
    </subcellularLocation>
</comment>
<dbReference type="GO" id="GO:0006897">
    <property type="term" value="P:endocytosis"/>
    <property type="evidence" value="ECO:0007669"/>
    <property type="project" value="TreeGrafter"/>
</dbReference>
<keyword evidence="2" id="KW-0968">Cytoplasmic vesicle</keyword>
<evidence type="ECO:0000256" key="2">
    <source>
        <dbReference type="ARBA" id="ARBA00023329"/>
    </source>
</evidence>